<comment type="caution">
    <text evidence="1">The sequence shown here is derived from an EMBL/GenBank/DDBJ whole genome shotgun (WGS) entry which is preliminary data.</text>
</comment>
<protein>
    <submittedName>
        <fullName evidence="1">4810_t:CDS:1</fullName>
    </submittedName>
</protein>
<dbReference type="Proteomes" id="UP000789920">
    <property type="component" value="Unassembled WGS sequence"/>
</dbReference>
<sequence length="353" mass="39295">MVPANRTAIQIWIISQLFNVIPLFFLCLQFLYKGKHYTMACLSLTTIFDCIISVPIALKYHFIDTNSAISTPQNISTNEPINDNDTYSTNNTDNGFWNGTSPEFWNGTSTEMSLILTTDTTNLEPICIVQAFLLYSTQLKALRSLFLCTCCFNVCGCSKPIFRHRTSIATFIGEPMQNSSSNNATIMVDDGGNGNIEIDPEMEITIVESPPSTFGNLKRTTSFSRYKIGDDVLKFDEFGLTHVFRSYSIGKNGRHNFRGNSKVDKNGSDSTINSVKSFKSLKRFLENQQNDRNGNEIRQNGGNEYANDGNTVENKITIGLTDNDQIISATLPSTPPPPSIHLTQPKTPGSMRN</sequence>
<reference evidence="1" key="1">
    <citation type="submission" date="2021-06" db="EMBL/GenBank/DDBJ databases">
        <authorList>
            <person name="Kallberg Y."/>
            <person name="Tangrot J."/>
            <person name="Rosling A."/>
        </authorList>
    </citation>
    <scope>NUCLEOTIDE SEQUENCE</scope>
    <source>
        <strain evidence="1">MA461A</strain>
    </source>
</reference>
<evidence type="ECO:0000313" key="2">
    <source>
        <dbReference type="Proteomes" id="UP000789920"/>
    </source>
</evidence>
<name>A0ACA9KKR4_9GLOM</name>
<keyword evidence="2" id="KW-1185">Reference proteome</keyword>
<dbReference type="EMBL" id="CAJVQC010000752">
    <property type="protein sequence ID" value="CAG8479699.1"/>
    <property type="molecule type" value="Genomic_DNA"/>
</dbReference>
<evidence type="ECO:0000313" key="1">
    <source>
        <dbReference type="EMBL" id="CAG8479699.1"/>
    </source>
</evidence>
<accession>A0ACA9KKR4</accession>
<organism evidence="1 2">
    <name type="scientific">Racocetra persica</name>
    <dbReference type="NCBI Taxonomy" id="160502"/>
    <lineage>
        <taxon>Eukaryota</taxon>
        <taxon>Fungi</taxon>
        <taxon>Fungi incertae sedis</taxon>
        <taxon>Mucoromycota</taxon>
        <taxon>Glomeromycotina</taxon>
        <taxon>Glomeromycetes</taxon>
        <taxon>Diversisporales</taxon>
        <taxon>Gigasporaceae</taxon>
        <taxon>Racocetra</taxon>
    </lineage>
</organism>
<gene>
    <name evidence="1" type="ORF">RPERSI_LOCUS929</name>
</gene>
<proteinExistence type="predicted"/>